<dbReference type="CDD" id="cd06225">
    <property type="entry name" value="HAMP"/>
    <property type="match status" value="1"/>
</dbReference>
<dbReference type="InterPro" id="IPR050980">
    <property type="entry name" value="2C_sensor_his_kinase"/>
</dbReference>
<evidence type="ECO:0000256" key="6">
    <source>
        <dbReference type="ARBA" id="ARBA00022692"/>
    </source>
</evidence>
<keyword evidence="13" id="KW-0472">Membrane</keyword>
<dbReference type="Pfam" id="PF08376">
    <property type="entry name" value="NIT"/>
    <property type="match status" value="1"/>
</dbReference>
<keyword evidence="6 13" id="KW-0812">Transmembrane</keyword>
<evidence type="ECO:0000259" key="14">
    <source>
        <dbReference type="PROSITE" id="PS50885"/>
    </source>
</evidence>
<evidence type="ECO:0000256" key="2">
    <source>
        <dbReference type="ARBA" id="ARBA00004370"/>
    </source>
</evidence>
<dbReference type="InterPro" id="IPR013587">
    <property type="entry name" value="Nitrate/nitrite_sensing"/>
</dbReference>
<dbReference type="InterPro" id="IPR036890">
    <property type="entry name" value="HATPase_C_sf"/>
</dbReference>
<comment type="caution">
    <text evidence="15">The sequence shown here is derived from an EMBL/GenBank/DDBJ whole genome shotgun (WGS) entry which is preliminary data.</text>
</comment>
<evidence type="ECO:0000256" key="11">
    <source>
        <dbReference type="ARBA" id="ARBA00023012"/>
    </source>
</evidence>
<dbReference type="Gene3D" id="3.30.565.10">
    <property type="entry name" value="Histidine kinase-like ATPase, C-terminal domain"/>
    <property type="match status" value="1"/>
</dbReference>
<evidence type="ECO:0000256" key="3">
    <source>
        <dbReference type="ARBA" id="ARBA00012438"/>
    </source>
</evidence>
<name>A0ABP5P388_9ACTN</name>
<sequence length="874" mass="95362">MSTELGVKQAGESRWRLRNWRVRARLVALIMVPTAAAVLLGGIQVLASTSAASDYARTNQFARLSAELGGLTHLVSGERARTAWYIARNRPADGLSEVQAQMNQVDLTARTVRGIAGQLMTESTGRTADQLENLLNRLDDLTSLRKQALDANLLPGPAVELYTTVVNDLLSVHTELVKGSVDDELFRQTSMLDRLARAKESLSYQQALVTVVLVEGAFDQDQLKRFLGEQSVESTERRGFATEATAEERRFFDETVNGRTADRMLFLRELVLIRATKGLPLRGLDQAKKDDATEWYDAANVVVDAMRKVEERQAQGIVIRSEALSADERTRAFLTAGAVLALLVAILLITTGVARSLVRPLRRLRGEALEIAGRRLPEFVQHLRETRDGEVTAEVPPIGIFSKDEVGEVARAFDEVHREAVRLAGDEAKLRSNVNAMFVNLSRRSQTLVERQLTLIEKLEKGERDDARLGDLFKLDHLATRMRRNSENLLVLAGQEAARKWSEPVELMDIVRAALGEVESYDRVSIQVQSDVAIAGQAVTDVVHLLAELVENAVSFSSRDTKVIISSSRIDGGSLMLSVTDAGIGMAQDELAEANWRLANPPVVDVSVSRRMGLFVVGRLALRHNIRVQLRRQDVGGLTAMVLIPPMLLTAVPGTNQRVQVPRQGGGAAPLDRPMDRPLDRPMETPLDVPRPGSVLRPLPSYPSAPPAEPSGYPSFATGGHPSFDTVPPAPEPSSWFSSAHPHSTNGQSPADMPPVAGPPTGEEYLPIFASVEESSWFSKPAPTADHRDTAWTTPADQAWQAADATAEPAQNGTTSSGLPKRTPRANLVPGTASPQPPPPVPGPPVSPDRLRSRLASYQQGMRKGRAELDEEDS</sequence>
<feature type="compositionally biased region" description="Pro residues" evidence="12">
    <location>
        <begin position="835"/>
        <end position="847"/>
    </location>
</feature>
<evidence type="ECO:0000256" key="10">
    <source>
        <dbReference type="ARBA" id="ARBA00022989"/>
    </source>
</evidence>
<dbReference type="RefSeq" id="WP_344472239.1">
    <property type="nucleotide sequence ID" value="NZ_BAAAQX010000003.1"/>
</dbReference>
<keyword evidence="7" id="KW-0547">Nucleotide-binding</keyword>
<feature type="transmembrane region" description="Helical" evidence="13">
    <location>
        <begin position="332"/>
        <end position="354"/>
    </location>
</feature>
<keyword evidence="16" id="KW-1185">Reference proteome</keyword>
<dbReference type="SMART" id="SM00304">
    <property type="entry name" value="HAMP"/>
    <property type="match status" value="1"/>
</dbReference>
<evidence type="ECO:0000256" key="9">
    <source>
        <dbReference type="ARBA" id="ARBA00022840"/>
    </source>
</evidence>
<keyword evidence="10 13" id="KW-1133">Transmembrane helix</keyword>
<accession>A0ABP5P388</accession>
<dbReference type="SMART" id="SM00387">
    <property type="entry name" value="HATPase_c"/>
    <property type="match status" value="1"/>
</dbReference>
<dbReference type="Pfam" id="PF02518">
    <property type="entry name" value="HATPase_c"/>
    <property type="match status" value="1"/>
</dbReference>
<dbReference type="SUPFAM" id="SSF55874">
    <property type="entry name" value="ATPase domain of HSP90 chaperone/DNA topoisomerase II/histidine kinase"/>
    <property type="match status" value="1"/>
</dbReference>
<proteinExistence type="predicted"/>
<feature type="region of interest" description="Disordered" evidence="12">
    <location>
        <begin position="657"/>
        <end position="874"/>
    </location>
</feature>
<feature type="transmembrane region" description="Helical" evidence="13">
    <location>
        <begin position="26"/>
        <end position="47"/>
    </location>
</feature>
<feature type="compositionally biased region" description="Basic and acidic residues" evidence="12">
    <location>
        <begin position="673"/>
        <end position="683"/>
    </location>
</feature>
<keyword evidence="5" id="KW-0808">Transferase</keyword>
<dbReference type="Pfam" id="PF00672">
    <property type="entry name" value="HAMP"/>
    <property type="match status" value="1"/>
</dbReference>
<comment type="catalytic activity">
    <reaction evidence="1">
        <text>ATP + protein L-histidine = ADP + protein N-phospho-L-histidine.</text>
        <dbReference type="EC" id="2.7.13.3"/>
    </reaction>
</comment>
<keyword evidence="9" id="KW-0067">ATP-binding</keyword>
<gene>
    <name evidence="15" type="ORF">GCM10009850_016760</name>
</gene>
<evidence type="ECO:0000256" key="8">
    <source>
        <dbReference type="ARBA" id="ARBA00022777"/>
    </source>
</evidence>
<evidence type="ECO:0000256" key="7">
    <source>
        <dbReference type="ARBA" id="ARBA00022741"/>
    </source>
</evidence>
<evidence type="ECO:0000256" key="5">
    <source>
        <dbReference type="ARBA" id="ARBA00022679"/>
    </source>
</evidence>
<evidence type="ECO:0000256" key="13">
    <source>
        <dbReference type="SAM" id="Phobius"/>
    </source>
</evidence>
<dbReference type="EC" id="2.7.13.3" evidence="3"/>
<keyword evidence="11" id="KW-0902">Two-component regulatory system</keyword>
<evidence type="ECO:0000313" key="16">
    <source>
        <dbReference type="Proteomes" id="UP001499843"/>
    </source>
</evidence>
<keyword evidence="4" id="KW-0597">Phosphoprotein</keyword>
<organism evidence="15 16">
    <name type="scientific">Nonomuraea monospora</name>
    <dbReference type="NCBI Taxonomy" id="568818"/>
    <lineage>
        <taxon>Bacteria</taxon>
        <taxon>Bacillati</taxon>
        <taxon>Actinomycetota</taxon>
        <taxon>Actinomycetes</taxon>
        <taxon>Streptosporangiales</taxon>
        <taxon>Streptosporangiaceae</taxon>
        <taxon>Nonomuraea</taxon>
    </lineage>
</organism>
<dbReference type="InterPro" id="IPR003594">
    <property type="entry name" value="HATPase_dom"/>
</dbReference>
<reference evidence="16" key="1">
    <citation type="journal article" date="2019" name="Int. J. Syst. Evol. Microbiol.">
        <title>The Global Catalogue of Microorganisms (GCM) 10K type strain sequencing project: providing services to taxonomists for standard genome sequencing and annotation.</title>
        <authorList>
            <consortium name="The Broad Institute Genomics Platform"/>
            <consortium name="The Broad Institute Genome Sequencing Center for Infectious Disease"/>
            <person name="Wu L."/>
            <person name="Ma J."/>
        </authorList>
    </citation>
    <scope>NUCLEOTIDE SEQUENCE [LARGE SCALE GENOMIC DNA]</scope>
    <source>
        <strain evidence="16">JCM 16114</strain>
    </source>
</reference>
<protein>
    <recommendedName>
        <fullName evidence="3">histidine kinase</fullName>
        <ecNumber evidence="3">2.7.13.3</ecNumber>
    </recommendedName>
</protein>
<keyword evidence="8" id="KW-0418">Kinase</keyword>
<feature type="compositionally biased region" description="Polar residues" evidence="12">
    <location>
        <begin position="735"/>
        <end position="749"/>
    </location>
</feature>
<dbReference type="InterPro" id="IPR003660">
    <property type="entry name" value="HAMP_dom"/>
</dbReference>
<comment type="subcellular location">
    <subcellularLocation>
        <location evidence="2">Membrane</location>
    </subcellularLocation>
</comment>
<evidence type="ECO:0000256" key="12">
    <source>
        <dbReference type="SAM" id="MobiDB-lite"/>
    </source>
</evidence>
<dbReference type="PANTHER" id="PTHR44936">
    <property type="entry name" value="SENSOR PROTEIN CREC"/>
    <property type="match status" value="1"/>
</dbReference>
<evidence type="ECO:0000313" key="15">
    <source>
        <dbReference type="EMBL" id="GAA2206218.1"/>
    </source>
</evidence>
<feature type="compositionally biased region" description="Low complexity" evidence="12">
    <location>
        <begin position="791"/>
        <end position="811"/>
    </location>
</feature>
<evidence type="ECO:0000256" key="4">
    <source>
        <dbReference type="ARBA" id="ARBA00022553"/>
    </source>
</evidence>
<dbReference type="PANTHER" id="PTHR44936:SF9">
    <property type="entry name" value="SENSOR PROTEIN CREC"/>
    <property type="match status" value="1"/>
</dbReference>
<feature type="compositionally biased region" description="Pro residues" evidence="12">
    <location>
        <begin position="700"/>
        <end position="709"/>
    </location>
</feature>
<evidence type="ECO:0000256" key="1">
    <source>
        <dbReference type="ARBA" id="ARBA00000085"/>
    </source>
</evidence>
<dbReference type="EMBL" id="BAAAQX010000003">
    <property type="protein sequence ID" value="GAA2206218.1"/>
    <property type="molecule type" value="Genomic_DNA"/>
</dbReference>
<dbReference type="Proteomes" id="UP001499843">
    <property type="component" value="Unassembled WGS sequence"/>
</dbReference>
<dbReference type="PROSITE" id="PS50885">
    <property type="entry name" value="HAMP"/>
    <property type="match status" value="1"/>
</dbReference>
<dbReference type="Gene3D" id="6.10.340.10">
    <property type="match status" value="1"/>
</dbReference>
<feature type="domain" description="HAMP" evidence="14">
    <location>
        <begin position="355"/>
        <end position="425"/>
    </location>
</feature>